<evidence type="ECO:0000256" key="2">
    <source>
        <dbReference type="ARBA" id="ARBA00006275"/>
    </source>
</evidence>
<evidence type="ECO:0000256" key="5">
    <source>
        <dbReference type="ARBA" id="ARBA00023237"/>
    </source>
</evidence>
<name>A0A413IW53_9BACE</name>
<evidence type="ECO:0000256" key="4">
    <source>
        <dbReference type="ARBA" id="ARBA00023136"/>
    </source>
</evidence>
<dbReference type="Gene3D" id="1.25.40.390">
    <property type="match status" value="1"/>
</dbReference>
<evidence type="ECO:0000259" key="6">
    <source>
        <dbReference type="Pfam" id="PF07980"/>
    </source>
</evidence>
<dbReference type="GO" id="GO:0009279">
    <property type="term" value="C:cell outer membrane"/>
    <property type="evidence" value="ECO:0007669"/>
    <property type="project" value="UniProtKB-SubCell"/>
</dbReference>
<reference evidence="8 9" key="1">
    <citation type="submission" date="2018-08" db="EMBL/GenBank/DDBJ databases">
        <title>A genome reference for cultivated species of the human gut microbiota.</title>
        <authorList>
            <person name="Zou Y."/>
            <person name="Xue W."/>
            <person name="Luo G."/>
        </authorList>
    </citation>
    <scope>NUCLEOTIDE SEQUENCE [LARGE SCALE GENOMIC DNA]</scope>
    <source>
        <strain evidence="8 9">OF02-6LB</strain>
    </source>
</reference>
<dbReference type="EMBL" id="QSCS01000036">
    <property type="protein sequence ID" value="RGY22633.1"/>
    <property type="molecule type" value="Genomic_DNA"/>
</dbReference>
<proteinExistence type="inferred from homology"/>
<keyword evidence="5" id="KW-0998">Cell outer membrane</keyword>
<accession>A0A413IW53</accession>
<keyword evidence="3" id="KW-0732">Signal</keyword>
<evidence type="ECO:0000259" key="7">
    <source>
        <dbReference type="Pfam" id="PF14322"/>
    </source>
</evidence>
<feature type="domain" description="SusD-like N-terminal" evidence="7">
    <location>
        <begin position="24"/>
        <end position="203"/>
    </location>
</feature>
<dbReference type="SUPFAM" id="SSF48452">
    <property type="entry name" value="TPR-like"/>
    <property type="match status" value="1"/>
</dbReference>
<dbReference type="Proteomes" id="UP000284431">
    <property type="component" value="Unassembled WGS sequence"/>
</dbReference>
<sequence>MNIIKTICTATAVLLAGMLTSCSDYLDVSKELAKNLDKEEVFSKAKYIKQWYAELYQTCPNYSEAGLDVQNSNGTVNAQAIYSGEIVCAHPNVLKFGQNTFTPSSTTHNRWWNCYKQIRQAMIFLDMAPESIGDPINADGYISVEEMRRYKADVTYLLAYNYFLLFEFYGPTPIIPETADPSDENLDYARASVDEMVGHIDQLLESLISGEYRDDLPETIKTGTGDDSSHDNSMYNLREILRPTKAAALALRARLWVYAASPLFNGGYQEALTLTNHDGKRLFPDRDANKWQTAKTHLEALLRFADSKGMGLYYSKDKDPHASIYELFQYYNDEILWANGNNDYNDGVTAKMEARTIPGDIPSGMGNVGFYQNIVDLFFTNSGLDINEDPDYNENGFTDWANICNEKKHVDKHIFNMYINREPRFYADVTYEGKSWHIQRSGYADWGAYFSKGGAAYRDNTMHARAGYLLYKFNNRSLLKEGSNPTDWGRPWIYFRLADFYLYYAEVCNEINPNDANIIKYLDLVRERAGIPGYKDLATKAAPYGKNIIGNQELQREAIYRERIIEMLGEGNYYFDMHRWMRAGWSQDETTGKWIKDNEDKLLIRYGMDIDKASVKTYNSAKNTGIEFYDKIGEGSFYNRIVVDRYPWSKAMLLYPVPYNEMQKSELTVQNPLWN</sequence>
<evidence type="ECO:0000256" key="3">
    <source>
        <dbReference type="ARBA" id="ARBA00022729"/>
    </source>
</evidence>
<dbReference type="PROSITE" id="PS51257">
    <property type="entry name" value="PROKAR_LIPOPROTEIN"/>
    <property type="match status" value="1"/>
</dbReference>
<dbReference type="Pfam" id="PF07980">
    <property type="entry name" value="SusD_RagB"/>
    <property type="match status" value="1"/>
</dbReference>
<evidence type="ECO:0000313" key="9">
    <source>
        <dbReference type="Proteomes" id="UP000284431"/>
    </source>
</evidence>
<dbReference type="AlphaFoldDB" id="A0A413IW53"/>
<dbReference type="RefSeq" id="WP_005682117.1">
    <property type="nucleotide sequence ID" value="NZ_CABMOQ010000017.1"/>
</dbReference>
<dbReference type="InterPro" id="IPR033985">
    <property type="entry name" value="SusD-like_N"/>
</dbReference>
<evidence type="ECO:0000256" key="1">
    <source>
        <dbReference type="ARBA" id="ARBA00004442"/>
    </source>
</evidence>
<keyword evidence="4" id="KW-0472">Membrane</keyword>
<evidence type="ECO:0000313" key="8">
    <source>
        <dbReference type="EMBL" id="RGY22633.1"/>
    </source>
</evidence>
<feature type="domain" description="RagB/SusD" evidence="6">
    <location>
        <begin position="334"/>
        <end position="674"/>
    </location>
</feature>
<dbReference type="InterPro" id="IPR011990">
    <property type="entry name" value="TPR-like_helical_dom_sf"/>
</dbReference>
<comment type="similarity">
    <text evidence="2">Belongs to the SusD family.</text>
</comment>
<comment type="subcellular location">
    <subcellularLocation>
        <location evidence="1">Cell outer membrane</location>
    </subcellularLocation>
</comment>
<gene>
    <name evidence="8" type="ORF">DXA49_18680</name>
</gene>
<comment type="caution">
    <text evidence="8">The sequence shown here is derived from an EMBL/GenBank/DDBJ whole genome shotgun (WGS) entry which is preliminary data.</text>
</comment>
<dbReference type="GeneID" id="75111977"/>
<dbReference type="Pfam" id="PF14322">
    <property type="entry name" value="SusD-like_3"/>
    <property type="match status" value="1"/>
</dbReference>
<dbReference type="InterPro" id="IPR012944">
    <property type="entry name" value="SusD_RagB_dom"/>
</dbReference>
<protein>
    <submittedName>
        <fullName evidence="8">RagB/SusD family nutrient uptake outer membrane protein</fullName>
    </submittedName>
</protein>
<organism evidence="8 9">
    <name type="scientific">Bacteroides caccae</name>
    <dbReference type="NCBI Taxonomy" id="47678"/>
    <lineage>
        <taxon>Bacteria</taxon>
        <taxon>Pseudomonadati</taxon>
        <taxon>Bacteroidota</taxon>
        <taxon>Bacteroidia</taxon>
        <taxon>Bacteroidales</taxon>
        <taxon>Bacteroidaceae</taxon>
        <taxon>Bacteroides</taxon>
    </lineage>
</organism>